<proteinExistence type="predicted"/>
<evidence type="ECO:0000313" key="1">
    <source>
        <dbReference type="EMBL" id="MDS3860902.1"/>
    </source>
</evidence>
<dbReference type="EMBL" id="JAVMIP010000007">
    <property type="protein sequence ID" value="MDS3860902.1"/>
    <property type="molecule type" value="Genomic_DNA"/>
</dbReference>
<accession>A0AAE4FSS0</accession>
<evidence type="ECO:0000313" key="2">
    <source>
        <dbReference type="Proteomes" id="UP001268256"/>
    </source>
</evidence>
<keyword evidence="2" id="KW-1185">Reference proteome</keyword>
<dbReference type="RefSeq" id="WP_322878161.1">
    <property type="nucleotide sequence ID" value="NZ_JAVMIP010000007.1"/>
</dbReference>
<reference evidence="2" key="1">
    <citation type="submission" date="2023-07" db="EMBL/GenBank/DDBJ databases">
        <authorList>
            <person name="Luz R."/>
            <person name="Cordeiro R."/>
            <person name="Fonseca A."/>
            <person name="Goncalves V."/>
        </authorList>
    </citation>
    <scope>NUCLEOTIDE SEQUENCE [LARGE SCALE GENOMIC DNA]</scope>
    <source>
        <strain evidence="2">BACA0444</strain>
    </source>
</reference>
<gene>
    <name evidence="1" type="ORF">RIF25_08750</name>
</gene>
<organism evidence="1 2">
    <name type="scientific">Pseudocalidococcus azoricus BACA0444</name>
    <dbReference type="NCBI Taxonomy" id="2918990"/>
    <lineage>
        <taxon>Bacteria</taxon>
        <taxon>Bacillati</taxon>
        <taxon>Cyanobacteriota</taxon>
        <taxon>Cyanophyceae</taxon>
        <taxon>Acaryochloridales</taxon>
        <taxon>Thermosynechococcaceae</taxon>
        <taxon>Pseudocalidococcus</taxon>
        <taxon>Pseudocalidococcus azoricus</taxon>
    </lineage>
</organism>
<comment type="caution">
    <text evidence="1">The sequence shown here is derived from an EMBL/GenBank/DDBJ whole genome shotgun (WGS) entry which is preliminary data.</text>
</comment>
<dbReference type="AlphaFoldDB" id="A0AAE4FSS0"/>
<name>A0AAE4FSS0_9CYAN</name>
<sequence>MILGLEWHGGNETAGDALLVNLTGRQYAILNTYEFLEIVQYKYLEEDTGVLSVSFYPPTLTVIGILPDGQLTRAEQDRV</sequence>
<dbReference type="Proteomes" id="UP001268256">
    <property type="component" value="Unassembled WGS sequence"/>
</dbReference>
<protein>
    <submittedName>
        <fullName evidence="1">Uncharacterized protein</fullName>
    </submittedName>
</protein>